<dbReference type="Gene3D" id="3.40.20.10">
    <property type="entry name" value="Severin"/>
    <property type="match status" value="1"/>
</dbReference>
<dbReference type="PANTHER" id="PTHR11913">
    <property type="entry name" value="COFILIN-RELATED"/>
    <property type="match status" value="1"/>
</dbReference>
<dbReference type="AlphaFoldDB" id="A0AAV0PRY8"/>
<dbReference type="InterPro" id="IPR029006">
    <property type="entry name" value="ADF-H/Gelsolin-like_dom_sf"/>
</dbReference>
<reference evidence="4" key="1">
    <citation type="submission" date="2022-08" db="EMBL/GenBank/DDBJ databases">
        <authorList>
            <person name="Gutierrez-Valencia J."/>
        </authorList>
    </citation>
    <scope>NUCLEOTIDE SEQUENCE</scope>
</reference>
<keyword evidence="2" id="KW-0009">Actin-binding</keyword>
<gene>
    <name evidence="4" type="ORF">LITE_LOCUS39435</name>
</gene>
<organism evidence="4 5">
    <name type="scientific">Linum tenue</name>
    <dbReference type="NCBI Taxonomy" id="586396"/>
    <lineage>
        <taxon>Eukaryota</taxon>
        <taxon>Viridiplantae</taxon>
        <taxon>Streptophyta</taxon>
        <taxon>Embryophyta</taxon>
        <taxon>Tracheophyta</taxon>
        <taxon>Spermatophyta</taxon>
        <taxon>Magnoliopsida</taxon>
        <taxon>eudicotyledons</taxon>
        <taxon>Gunneridae</taxon>
        <taxon>Pentapetalae</taxon>
        <taxon>rosids</taxon>
        <taxon>fabids</taxon>
        <taxon>Malpighiales</taxon>
        <taxon>Linaceae</taxon>
        <taxon>Linum</taxon>
    </lineage>
</organism>
<dbReference type="Pfam" id="PF00241">
    <property type="entry name" value="Cofilin_ADF"/>
    <property type="match status" value="1"/>
</dbReference>
<protein>
    <recommendedName>
        <fullName evidence="3">ADF-H domain-containing protein</fullName>
    </recommendedName>
</protein>
<comment type="caution">
    <text evidence="4">The sequence shown here is derived from an EMBL/GenBank/DDBJ whole genome shotgun (WGS) entry which is preliminary data.</text>
</comment>
<dbReference type="GO" id="GO:0003779">
    <property type="term" value="F:actin binding"/>
    <property type="evidence" value="ECO:0007669"/>
    <property type="project" value="UniProtKB-KW"/>
</dbReference>
<dbReference type="PROSITE" id="PS51263">
    <property type="entry name" value="ADF_H"/>
    <property type="match status" value="1"/>
</dbReference>
<evidence type="ECO:0000259" key="3">
    <source>
        <dbReference type="PROSITE" id="PS51263"/>
    </source>
</evidence>
<evidence type="ECO:0000313" key="5">
    <source>
        <dbReference type="Proteomes" id="UP001154282"/>
    </source>
</evidence>
<evidence type="ECO:0000256" key="1">
    <source>
        <dbReference type="ARBA" id="ARBA00006844"/>
    </source>
</evidence>
<dbReference type="Proteomes" id="UP001154282">
    <property type="component" value="Unassembled WGS sequence"/>
</dbReference>
<evidence type="ECO:0000313" key="4">
    <source>
        <dbReference type="EMBL" id="CAI0472916.1"/>
    </source>
</evidence>
<proteinExistence type="inferred from homology"/>
<feature type="domain" description="ADF-H" evidence="3">
    <location>
        <begin position="1"/>
        <end position="69"/>
    </location>
</feature>
<sequence length="69" mass="7860">MVEKLGDPSQSCEDFDASIPADECRYVVYDYDFVTEENCQKSRIFFIAWGVRSAFIAAPDLGNSSRNRK</sequence>
<dbReference type="InterPro" id="IPR002108">
    <property type="entry name" value="ADF-H"/>
</dbReference>
<dbReference type="GO" id="GO:0030042">
    <property type="term" value="P:actin filament depolymerization"/>
    <property type="evidence" value="ECO:0007669"/>
    <property type="project" value="InterPro"/>
</dbReference>
<dbReference type="GO" id="GO:0015629">
    <property type="term" value="C:actin cytoskeleton"/>
    <property type="evidence" value="ECO:0007669"/>
    <property type="project" value="InterPro"/>
</dbReference>
<evidence type="ECO:0000256" key="2">
    <source>
        <dbReference type="ARBA" id="ARBA00023203"/>
    </source>
</evidence>
<dbReference type="EMBL" id="CAMGYJ010000009">
    <property type="protein sequence ID" value="CAI0472916.1"/>
    <property type="molecule type" value="Genomic_DNA"/>
</dbReference>
<name>A0AAV0PRY8_9ROSI</name>
<accession>A0AAV0PRY8</accession>
<dbReference type="SUPFAM" id="SSF55753">
    <property type="entry name" value="Actin depolymerizing proteins"/>
    <property type="match status" value="1"/>
</dbReference>
<keyword evidence="5" id="KW-1185">Reference proteome</keyword>
<comment type="similarity">
    <text evidence="1">Belongs to the actin-binding proteins ADF family.</text>
</comment>
<dbReference type="InterPro" id="IPR017904">
    <property type="entry name" value="ADF/Cofilin"/>
</dbReference>